<proteinExistence type="predicted"/>
<evidence type="ECO:0000313" key="3">
    <source>
        <dbReference type="Proteomes" id="UP000486351"/>
    </source>
</evidence>
<feature type="non-terminal residue" evidence="2">
    <location>
        <position position="1"/>
    </location>
</feature>
<reference evidence="2 3" key="1">
    <citation type="submission" date="2018-09" db="EMBL/GenBank/DDBJ databases">
        <title>Genomic investigation of the strawberry pathogen Phytophthora fragariae indicates pathogenicity is determined by transcriptional variation in three key races.</title>
        <authorList>
            <person name="Adams T.M."/>
            <person name="Armitage A.D."/>
            <person name="Sobczyk M.K."/>
            <person name="Bates H.J."/>
            <person name="Dunwell J.M."/>
            <person name="Nellist C.F."/>
            <person name="Harrison R.J."/>
        </authorList>
    </citation>
    <scope>NUCLEOTIDE SEQUENCE [LARGE SCALE GENOMIC DNA]</scope>
    <source>
        <strain evidence="2 3">NOV-77</strain>
    </source>
</reference>
<protein>
    <submittedName>
        <fullName evidence="2">Uncharacterized protein</fullName>
    </submittedName>
</protein>
<organism evidence="2 3">
    <name type="scientific">Phytophthora fragariae</name>
    <dbReference type="NCBI Taxonomy" id="53985"/>
    <lineage>
        <taxon>Eukaryota</taxon>
        <taxon>Sar</taxon>
        <taxon>Stramenopiles</taxon>
        <taxon>Oomycota</taxon>
        <taxon>Peronosporomycetes</taxon>
        <taxon>Peronosporales</taxon>
        <taxon>Peronosporaceae</taxon>
        <taxon>Phytophthora</taxon>
    </lineage>
</organism>
<dbReference type="EMBL" id="QXFY01012973">
    <property type="protein sequence ID" value="KAE9258826.1"/>
    <property type="molecule type" value="Genomic_DNA"/>
</dbReference>
<dbReference type="Proteomes" id="UP000486351">
    <property type="component" value="Unassembled WGS sequence"/>
</dbReference>
<evidence type="ECO:0000313" key="2">
    <source>
        <dbReference type="EMBL" id="KAE9258826.1"/>
    </source>
</evidence>
<comment type="caution">
    <text evidence="2">The sequence shown here is derived from an EMBL/GenBank/DDBJ whole genome shotgun (WGS) entry which is preliminary data.</text>
</comment>
<feature type="region of interest" description="Disordered" evidence="1">
    <location>
        <begin position="37"/>
        <end position="68"/>
    </location>
</feature>
<evidence type="ECO:0000256" key="1">
    <source>
        <dbReference type="SAM" id="MobiDB-lite"/>
    </source>
</evidence>
<accession>A0A6G0PX75</accession>
<gene>
    <name evidence="2" type="ORF">PF008_g33513</name>
</gene>
<feature type="non-terminal residue" evidence="2">
    <location>
        <position position="129"/>
    </location>
</feature>
<name>A0A6G0PX75_9STRA</name>
<dbReference type="AlphaFoldDB" id="A0A6G0PX75"/>
<sequence length="129" mass="13952">ATDWECAAGVPGGRQRRLANDRAALPTSRGRAQIRICAEGHRARPRTRTTTRRAVPAPTSGLGTDERDEQDCSCVAARLVISETEGLLSSLPKVARGQAPAAYARVTRWTKLDTQRGEAKQNRSGTVVE</sequence>